<protein>
    <submittedName>
        <fullName evidence="2">Putative lipocalin lipocalin</fullName>
    </submittedName>
</protein>
<reference evidence="2" key="1">
    <citation type="submission" date="2020-03" db="EMBL/GenBank/DDBJ databases">
        <title>A transcriptome and proteome of the tick Rhipicephalus microplus shaped by the genetic composition of its hosts and developmental stage.</title>
        <authorList>
            <person name="Garcia G.R."/>
            <person name="Ribeiro J.M.C."/>
            <person name="Maruyama S.R."/>
            <person name="Gardinasse L.G."/>
            <person name="Nelson K."/>
            <person name="Ferreira B.R."/>
            <person name="Andrade T.G."/>
            <person name="Santos I.K.F.M."/>
        </authorList>
    </citation>
    <scope>NUCLEOTIDE SEQUENCE</scope>
    <source>
        <strain evidence="2">NSGR</strain>
        <tissue evidence="2">Salivary glands</tissue>
    </source>
</reference>
<evidence type="ECO:0000313" key="2">
    <source>
        <dbReference type="EMBL" id="NIE45584.1"/>
    </source>
</evidence>
<sequence>MTISKVTLTGIMLLLVCQSTYHLRVDVLDISRFYMTGDVIWTVKTTMLTSWLCKVDLVDNTTTYYTLFRRNHTEGKEKYTEYLNGTFITMETTRHDPPFNAMVVHPQEGGMNKSIEELQYQYDNYTCGIFSVSLYSSFGFYYELRVKTRQYLLRAKPAPVNMTSSQNWRQLQHCITRLAKKATKNYTIIHCGSEVFLHTTFLSFQICISV</sequence>
<feature type="signal peptide" evidence="1">
    <location>
        <begin position="1"/>
        <end position="22"/>
    </location>
</feature>
<evidence type="ECO:0000256" key="1">
    <source>
        <dbReference type="SAM" id="SignalP"/>
    </source>
</evidence>
<name>A0A6G5A3P9_RHIMP</name>
<keyword evidence="1" id="KW-0732">Signal</keyword>
<dbReference type="VEuPathDB" id="VectorBase:LOC119167337"/>
<organism evidence="2">
    <name type="scientific">Rhipicephalus microplus</name>
    <name type="common">Cattle tick</name>
    <name type="synonym">Boophilus microplus</name>
    <dbReference type="NCBI Taxonomy" id="6941"/>
    <lineage>
        <taxon>Eukaryota</taxon>
        <taxon>Metazoa</taxon>
        <taxon>Ecdysozoa</taxon>
        <taxon>Arthropoda</taxon>
        <taxon>Chelicerata</taxon>
        <taxon>Arachnida</taxon>
        <taxon>Acari</taxon>
        <taxon>Parasitiformes</taxon>
        <taxon>Ixodida</taxon>
        <taxon>Ixodoidea</taxon>
        <taxon>Ixodidae</taxon>
        <taxon>Rhipicephalinae</taxon>
        <taxon>Rhipicephalus</taxon>
        <taxon>Boophilus</taxon>
    </lineage>
</organism>
<proteinExistence type="predicted"/>
<accession>A0A6G5A3P9</accession>
<dbReference type="EMBL" id="GIKN01003311">
    <property type="protein sequence ID" value="NIE45584.1"/>
    <property type="molecule type" value="Transcribed_RNA"/>
</dbReference>
<feature type="chain" id="PRO_5026304208" evidence="1">
    <location>
        <begin position="23"/>
        <end position="210"/>
    </location>
</feature>
<dbReference type="AlphaFoldDB" id="A0A6G5A3P9"/>